<dbReference type="InterPro" id="IPR056884">
    <property type="entry name" value="NPHP3-like_N"/>
</dbReference>
<keyword evidence="2" id="KW-0677">Repeat</keyword>
<feature type="repeat" description="WD" evidence="3">
    <location>
        <begin position="1057"/>
        <end position="1098"/>
    </location>
</feature>
<sequence length="1612" mass="177613">MPTLDPNLYTVAWIAPLEIEVQAAKHMLDKVHTGGFPVGPGDDYLFHAGEIHGHNVVIATFAAGQRYGTSSATSLAIHIKKFFPNLWFALLVGVAAGLPNLLCSPARDIRLGDVIIAYSPPGGDHPAIIPYGLGKQKGDGGFELLCNGHSLRHTERIVGSAIAKIKAERREARLILGYYRDIPETATKFPDPGQENDFLYLSSDNLPVPRQYRPDAERTRVWYGSIGSGDQLLKSSRDRDELRDRYNVIGLEMEAAGVMNEIPVGNIRGVCDYGDERKNKEWQPYAAAMAAAFAKAVLSEITPKCVIQSPDVKTTFTDKDNSCLRDLLVTDPETELRRIEATKGGLLDDSFRWVLGNAEFQKWHSSSQSQLLWIKGDPGKGKTMLMIGIINELVKQIQSQSSQSIAYFLCQATDPKLSNATSILRSLIYMLIRQEPNLILHLQEKYDTDPKLFEGGNTFYSLSAIFENMIQNSAHAMTYLLVDALDECETNLSDLLKLIARTKSMPAAQVKWIVSSRNREDIEQELDFSDEESKLSLELNANHISNAVAAYIKYKVSRLTALQRNGILLEQVKEQLFLKSDGTFLWVALMVQEMQKCRRSAAMVELLERTPQGLIPLYDRMLQQIQLFKGADRELCILVLSIVTLGYRPLHIHELCLVAGLRKQQYGLDDLKDIVGMCGSFLTIRDDYVYLIHQSAKDYLGDVGVAATIFPSKPSEIHRRIFCESLQNLSAKLHRNIYNLNLDNPGISVSEIATFQPDPDPLSDLRYSCTYWLDHLLEAISTSADQLNAILDFFRKHLLHWLESLSVIGEMRHGILALRKLAHQQQKEVSTRPNLDEHTIKRRRMLDGGGVSNLLFSDQFAGYKQLFKEFERFATSYASIIQEAPLQTYSAALAFCPQTSESRKLYWSERLNFLERVFVMPEAWVPCTQVLEGHTGSVNAVAFPPDGQTVASTSGDGTVRLWDPATGVERRTLQGHTGSVTAVAFSPDGQTVASASGDQTVRLWDPTTGVEHRTLQGHTGWVTAVAFSPDGQTVASTSYDGTVRLWDLATGVEHRMLQGHTGWVRALAFSPDGQVVASASDDGTVRLWDTATGVECHTLQGHTGLVRAVAFSPDGQMVASASNDRTMRLWDPATGVEHHTLRGHTGWVRVVAFSLDGQTVASASDDGTVRLWDPATGVEHHTLQGHTGWVTAVAFSPDGQTVASTSYDGTVRLWDPATGVEHCTLQGHTNWIRALAFSPDGQIVASASDDGTVRLWDPAMGVERRTPQGHTNWIRALAFSPDGQTVASASDDGTVRLWDPATGVEHHTLQGHTGSVTAVAFSPAGQTVVSASDDCTVRLWDLATGVERCTLQGHTDFVCVVAFSPDGQTVASASDDGTVRLWDLATGVEHHTLQGHTLEDHPDSVTAVAFSPDGQAVASASNNGAVLWDLATGVERRTLWGSNMARAVAFSPDGQMVASASYDRTVRLWDPATGVEHRTLQGHTGWVRALAFSPDGQTVASASYDRTVRLWDLDTGNEKDKRHLDVVVNTLSFSTNGGLMTDRGSLFLSHQPLTPLNERRENEIFVCEKWVTRNGQRLIWLPPDYRATCAVTSGNSVVLGHDSGRLTFLWLN</sequence>
<dbReference type="Gene3D" id="3.40.50.1580">
    <property type="entry name" value="Nucleoside phosphorylase domain"/>
    <property type="match status" value="1"/>
</dbReference>
<dbReference type="Proteomes" id="UP001610446">
    <property type="component" value="Unassembled WGS sequence"/>
</dbReference>
<feature type="repeat" description="WD" evidence="3">
    <location>
        <begin position="1099"/>
        <end position="1140"/>
    </location>
</feature>
<dbReference type="Pfam" id="PF24883">
    <property type="entry name" value="NPHP3_N"/>
    <property type="match status" value="1"/>
</dbReference>
<feature type="repeat" description="WD" evidence="3">
    <location>
        <begin position="931"/>
        <end position="972"/>
    </location>
</feature>
<gene>
    <name evidence="5" type="ORF">BJY01DRAFT_150746</name>
</gene>
<dbReference type="InterPro" id="IPR020472">
    <property type="entry name" value="WD40_PAC1"/>
</dbReference>
<feature type="repeat" description="WD" evidence="3">
    <location>
        <begin position="1015"/>
        <end position="1056"/>
    </location>
</feature>
<dbReference type="PANTHER" id="PTHR44129">
    <property type="entry name" value="WD REPEAT-CONTAINING PROTEIN POP1"/>
    <property type="match status" value="1"/>
</dbReference>
<dbReference type="InterPro" id="IPR035994">
    <property type="entry name" value="Nucleoside_phosphorylase_sf"/>
</dbReference>
<evidence type="ECO:0000313" key="6">
    <source>
        <dbReference type="Proteomes" id="UP001610446"/>
    </source>
</evidence>
<dbReference type="SUPFAM" id="SSF50978">
    <property type="entry name" value="WD40 repeat-like"/>
    <property type="match status" value="2"/>
</dbReference>
<dbReference type="Gene3D" id="3.40.50.300">
    <property type="entry name" value="P-loop containing nucleotide triphosphate hydrolases"/>
    <property type="match status" value="1"/>
</dbReference>
<dbReference type="SMART" id="SM00320">
    <property type="entry name" value="WD40"/>
    <property type="match status" value="14"/>
</dbReference>
<dbReference type="InterPro" id="IPR007111">
    <property type="entry name" value="NACHT_NTPase"/>
</dbReference>
<dbReference type="InterPro" id="IPR015943">
    <property type="entry name" value="WD40/YVTN_repeat-like_dom_sf"/>
</dbReference>
<evidence type="ECO:0000313" key="5">
    <source>
        <dbReference type="EMBL" id="KAL2826040.1"/>
    </source>
</evidence>
<feature type="repeat" description="WD" evidence="3">
    <location>
        <begin position="1183"/>
        <end position="1215"/>
    </location>
</feature>
<keyword evidence="1 3" id="KW-0853">WD repeat</keyword>
<evidence type="ECO:0000259" key="4">
    <source>
        <dbReference type="PROSITE" id="PS50837"/>
    </source>
</evidence>
<dbReference type="PROSITE" id="PS00678">
    <property type="entry name" value="WD_REPEATS_1"/>
    <property type="match status" value="5"/>
</dbReference>
<name>A0ABR4IE94_9EURO</name>
<reference evidence="5 6" key="1">
    <citation type="submission" date="2024-07" db="EMBL/GenBank/DDBJ databases">
        <title>Section-level genome sequencing and comparative genomics of Aspergillus sections Usti and Cavernicolus.</title>
        <authorList>
            <consortium name="Lawrence Berkeley National Laboratory"/>
            <person name="Nybo J.L."/>
            <person name="Vesth T.C."/>
            <person name="Theobald S."/>
            <person name="Frisvad J.C."/>
            <person name="Larsen T.O."/>
            <person name="Kjaerboelling I."/>
            <person name="Rothschild-Mancinelli K."/>
            <person name="Lyhne E.K."/>
            <person name="Kogle M.E."/>
            <person name="Barry K."/>
            <person name="Clum A."/>
            <person name="Na H."/>
            <person name="Ledsgaard L."/>
            <person name="Lin J."/>
            <person name="Lipzen A."/>
            <person name="Kuo A."/>
            <person name="Riley R."/>
            <person name="Mondo S."/>
            <person name="Labutti K."/>
            <person name="Haridas S."/>
            <person name="Pangalinan J."/>
            <person name="Salamov A.A."/>
            <person name="Simmons B.A."/>
            <person name="Magnuson J.K."/>
            <person name="Chen J."/>
            <person name="Drula E."/>
            <person name="Henrissat B."/>
            <person name="Wiebenga A."/>
            <person name="Lubbers R.J."/>
            <person name="Gomes A.C."/>
            <person name="Makela M.R."/>
            <person name="Stajich J."/>
            <person name="Grigoriev I.V."/>
            <person name="Mortensen U.H."/>
            <person name="De Vries R.P."/>
            <person name="Baker S.E."/>
            <person name="Andersen M.R."/>
        </authorList>
    </citation>
    <scope>NUCLEOTIDE SEQUENCE [LARGE SCALE GENOMIC DNA]</scope>
    <source>
        <strain evidence="5 6">CBS 123904</strain>
    </source>
</reference>
<organism evidence="5 6">
    <name type="scientific">Aspergillus pseudoustus</name>
    <dbReference type="NCBI Taxonomy" id="1810923"/>
    <lineage>
        <taxon>Eukaryota</taxon>
        <taxon>Fungi</taxon>
        <taxon>Dikarya</taxon>
        <taxon>Ascomycota</taxon>
        <taxon>Pezizomycotina</taxon>
        <taxon>Eurotiomycetes</taxon>
        <taxon>Eurotiomycetidae</taxon>
        <taxon>Eurotiales</taxon>
        <taxon>Aspergillaceae</taxon>
        <taxon>Aspergillus</taxon>
        <taxon>Aspergillus subgen. Nidulantes</taxon>
    </lineage>
</organism>
<dbReference type="SUPFAM" id="SSF52540">
    <property type="entry name" value="P-loop containing nucleoside triphosphate hydrolases"/>
    <property type="match status" value="1"/>
</dbReference>
<feature type="repeat" description="WD" evidence="3">
    <location>
        <begin position="973"/>
        <end position="1014"/>
    </location>
</feature>
<dbReference type="Pfam" id="PF00400">
    <property type="entry name" value="WD40"/>
    <property type="match status" value="14"/>
</dbReference>
<dbReference type="SUPFAM" id="SSF53167">
    <property type="entry name" value="Purine and uridine phosphorylases"/>
    <property type="match status" value="1"/>
</dbReference>
<dbReference type="PROSITE" id="PS50294">
    <property type="entry name" value="WD_REPEATS_REGION"/>
    <property type="match status" value="13"/>
</dbReference>
<dbReference type="PRINTS" id="PR00320">
    <property type="entry name" value="GPROTEINBRPT"/>
</dbReference>
<feature type="repeat" description="WD" evidence="3">
    <location>
        <begin position="1480"/>
        <end position="1521"/>
    </location>
</feature>
<evidence type="ECO:0000256" key="1">
    <source>
        <dbReference type="ARBA" id="ARBA00022574"/>
    </source>
</evidence>
<dbReference type="InterPro" id="IPR036322">
    <property type="entry name" value="WD40_repeat_dom_sf"/>
</dbReference>
<dbReference type="InterPro" id="IPR001680">
    <property type="entry name" value="WD40_rpt"/>
</dbReference>
<feature type="repeat" description="WD" evidence="3">
    <location>
        <begin position="1351"/>
        <end position="1392"/>
    </location>
</feature>
<protein>
    <submittedName>
        <fullName evidence="5">WD40-repeat-containing domain protein</fullName>
    </submittedName>
</protein>
<feature type="repeat" description="WD" evidence="3">
    <location>
        <begin position="1225"/>
        <end position="1257"/>
    </location>
</feature>
<dbReference type="InterPro" id="IPR050349">
    <property type="entry name" value="WD_LIS1/nudF_dynein_reg"/>
</dbReference>
<dbReference type="Gene3D" id="2.130.10.10">
    <property type="entry name" value="YVTN repeat-like/Quinoprotein amine dehydrogenase"/>
    <property type="match status" value="6"/>
</dbReference>
<dbReference type="InterPro" id="IPR019775">
    <property type="entry name" value="WD40_repeat_CS"/>
</dbReference>
<dbReference type="EMBL" id="JBFXLU010000459">
    <property type="protein sequence ID" value="KAL2826040.1"/>
    <property type="molecule type" value="Genomic_DNA"/>
</dbReference>
<feature type="domain" description="NACHT" evidence="4">
    <location>
        <begin position="370"/>
        <end position="517"/>
    </location>
</feature>
<feature type="repeat" description="WD" evidence="3">
    <location>
        <begin position="1398"/>
        <end position="1438"/>
    </location>
</feature>
<evidence type="ECO:0000256" key="3">
    <source>
        <dbReference type="PROSITE-ProRule" id="PRU00221"/>
    </source>
</evidence>
<feature type="repeat" description="WD" evidence="3">
    <location>
        <begin position="1309"/>
        <end position="1350"/>
    </location>
</feature>
<dbReference type="PROSITE" id="PS50837">
    <property type="entry name" value="NACHT"/>
    <property type="match status" value="1"/>
</dbReference>
<proteinExistence type="predicted"/>
<dbReference type="PROSITE" id="PS50082">
    <property type="entry name" value="WD_REPEATS_2"/>
    <property type="match status" value="14"/>
</dbReference>
<dbReference type="InterPro" id="IPR027417">
    <property type="entry name" value="P-loop_NTPase"/>
</dbReference>
<feature type="repeat" description="WD" evidence="3">
    <location>
        <begin position="1141"/>
        <end position="1182"/>
    </location>
</feature>
<dbReference type="CDD" id="cd00200">
    <property type="entry name" value="WD40"/>
    <property type="match status" value="2"/>
</dbReference>
<comment type="caution">
    <text evidence="5">The sequence shown here is derived from an EMBL/GenBank/DDBJ whole genome shotgun (WGS) entry which is preliminary data.</text>
</comment>
<feature type="repeat" description="WD" evidence="3">
    <location>
        <begin position="1447"/>
        <end position="1479"/>
    </location>
</feature>
<evidence type="ECO:0000256" key="2">
    <source>
        <dbReference type="ARBA" id="ARBA00022737"/>
    </source>
</evidence>
<keyword evidence="6" id="KW-1185">Reference proteome</keyword>
<feature type="repeat" description="WD" evidence="3">
    <location>
        <begin position="1267"/>
        <end position="1308"/>
    </location>
</feature>
<accession>A0ABR4IE94</accession>